<dbReference type="AlphaFoldDB" id="A0A3M8DT88"/>
<accession>A0A3M8DT88</accession>
<gene>
    <name evidence="6" type="ORF">EDM56_04985</name>
</gene>
<evidence type="ECO:0000256" key="2">
    <source>
        <dbReference type="PROSITE-ProRule" id="PRU00284"/>
    </source>
</evidence>
<dbReference type="InterPro" id="IPR004089">
    <property type="entry name" value="MCPsignal_dom"/>
</dbReference>
<keyword evidence="4" id="KW-0812">Transmembrane</keyword>
<keyword evidence="4" id="KW-1133">Transmembrane helix</keyword>
<protein>
    <recommendedName>
        <fullName evidence="5">Methyl-accepting transducer domain-containing protein</fullName>
    </recommendedName>
</protein>
<dbReference type="PANTHER" id="PTHR32089">
    <property type="entry name" value="METHYL-ACCEPTING CHEMOTAXIS PROTEIN MCPB"/>
    <property type="match status" value="1"/>
</dbReference>
<proteinExistence type="predicted"/>
<keyword evidence="7" id="KW-1185">Reference proteome</keyword>
<dbReference type="GO" id="GO:0007165">
    <property type="term" value="P:signal transduction"/>
    <property type="evidence" value="ECO:0007669"/>
    <property type="project" value="UniProtKB-KW"/>
</dbReference>
<keyword evidence="1 2" id="KW-0807">Transducer</keyword>
<keyword evidence="3" id="KW-0175">Coiled coil</keyword>
<reference evidence="6 7" key="1">
    <citation type="submission" date="2018-10" db="EMBL/GenBank/DDBJ databases">
        <title>Phylogenomics of Brevibacillus.</title>
        <authorList>
            <person name="Dunlap C."/>
        </authorList>
    </citation>
    <scope>NUCLEOTIDE SEQUENCE [LARGE SCALE GENOMIC DNA]</scope>
    <source>
        <strain evidence="6 7">JCM 15716</strain>
    </source>
</reference>
<dbReference type="SMART" id="SM00283">
    <property type="entry name" value="MA"/>
    <property type="match status" value="1"/>
</dbReference>
<evidence type="ECO:0000256" key="4">
    <source>
        <dbReference type="SAM" id="Phobius"/>
    </source>
</evidence>
<evidence type="ECO:0000256" key="3">
    <source>
        <dbReference type="SAM" id="Coils"/>
    </source>
</evidence>
<organism evidence="6 7">
    <name type="scientific">Brevibacillus fluminis</name>
    <dbReference type="NCBI Taxonomy" id="511487"/>
    <lineage>
        <taxon>Bacteria</taxon>
        <taxon>Bacillati</taxon>
        <taxon>Bacillota</taxon>
        <taxon>Bacilli</taxon>
        <taxon>Bacillales</taxon>
        <taxon>Paenibacillaceae</taxon>
        <taxon>Brevibacillus</taxon>
    </lineage>
</organism>
<dbReference type="Pfam" id="PF00015">
    <property type="entry name" value="MCPsignal"/>
    <property type="match status" value="1"/>
</dbReference>
<keyword evidence="4" id="KW-0472">Membrane</keyword>
<evidence type="ECO:0000259" key="5">
    <source>
        <dbReference type="PROSITE" id="PS50111"/>
    </source>
</evidence>
<feature type="transmembrane region" description="Helical" evidence="4">
    <location>
        <begin position="14"/>
        <end position="33"/>
    </location>
</feature>
<evidence type="ECO:0000256" key="1">
    <source>
        <dbReference type="ARBA" id="ARBA00023224"/>
    </source>
</evidence>
<name>A0A3M8DT88_9BACL</name>
<evidence type="ECO:0000313" key="6">
    <source>
        <dbReference type="EMBL" id="RNB91400.1"/>
    </source>
</evidence>
<evidence type="ECO:0000313" key="7">
    <source>
        <dbReference type="Proteomes" id="UP000271031"/>
    </source>
</evidence>
<comment type="caution">
    <text evidence="6">The sequence shown here is derived from an EMBL/GenBank/DDBJ whole genome shotgun (WGS) entry which is preliminary data.</text>
</comment>
<dbReference type="SUPFAM" id="SSF58104">
    <property type="entry name" value="Methyl-accepting chemotaxis protein (MCP) signaling domain"/>
    <property type="match status" value="1"/>
</dbReference>
<dbReference type="Gene3D" id="1.10.287.950">
    <property type="entry name" value="Methyl-accepting chemotaxis protein"/>
    <property type="match status" value="1"/>
</dbReference>
<dbReference type="PROSITE" id="PS50111">
    <property type="entry name" value="CHEMOTAXIS_TRANSDUC_2"/>
    <property type="match status" value="1"/>
</dbReference>
<sequence length="386" mass="41373">MAQMDDRFKMYKHVVPAWFVSVVIVSGLALFLYSQSVSIPTLVTAIVVVALLIGATMAAFGALQRKQLEALLMSAKSSDAAADKQQVQRNGSMLQLAAAAQGFTQKTTSTLHTKNQMAVAFQQIRANSDEQHTHIQETKRILDYLNSTVAQITDRTKTVMNHAESSSVIAADGNREIKSAVTQMHAIQQSMATLSAVITELGNRSSHIGSIVEVITQIAQQTNLLALNAAIESARAGEAGKGFAVVAAEVRKLAEQSNQSAGRIADYIGLIQNDIQSAIKTMEVGTKEVTTGIDVVHTAGSSFDRIQLSVKEVAAHLEEVFLASEQLQANSGITTGVRKIEEAMRSNRDLSAKAIAELQAQTAEMRELAEAAAAVQKLAAEVTKRS</sequence>
<dbReference type="OrthoDB" id="243053at2"/>
<feature type="domain" description="Methyl-accepting transducer" evidence="5">
    <location>
        <begin position="106"/>
        <end position="351"/>
    </location>
</feature>
<dbReference type="CDD" id="cd11386">
    <property type="entry name" value="MCP_signal"/>
    <property type="match status" value="1"/>
</dbReference>
<dbReference type="EMBL" id="RHHQ01000005">
    <property type="protein sequence ID" value="RNB91400.1"/>
    <property type="molecule type" value="Genomic_DNA"/>
</dbReference>
<feature type="transmembrane region" description="Helical" evidence="4">
    <location>
        <begin position="39"/>
        <end position="63"/>
    </location>
</feature>
<feature type="coiled-coil region" evidence="3">
    <location>
        <begin position="351"/>
        <end position="378"/>
    </location>
</feature>
<dbReference type="GO" id="GO:0016020">
    <property type="term" value="C:membrane"/>
    <property type="evidence" value="ECO:0007669"/>
    <property type="project" value="InterPro"/>
</dbReference>
<dbReference type="Proteomes" id="UP000271031">
    <property type="component" value="Unassembled WGS sequence"/>
</dbReference>
<dbReference type="PANTHER" id="PTHR32089:SF112">
    <property type="entry name" value="LYSOZYME-LIKE PROTEIN-RELATED"/>
    <property type="match status" value="1"/>
</dbReference>